<dbReference type="SUPFAM" id="SSF51735">
    <property type="entry name" value="NAD(P)-binding Rossmann-fold domains"/>
    <property type="match status" value="1"/>
</dbReference>
<dbReference type="EMBL" id="JAULSW010000010">
    <property type="protein sequence ID" value="KAK3368078.1"/>
    <property type="molecule type" value="Genomic_DNA"/>
</dbReference>
<gene>
    <name evidence="4" type="ORF">B0H63DRAFT_404227</name>
</gene>
<reference evidence="4" key="1">
    <citation type="journal article" date="2023" name="Mol. Phylogenet. Evol.">
        <title>Genome-scale phylogeny and comparative genomics of the fungal order Sordariales.</title>
        <authorList>
            <person name="Hensen N."/>
            <person name="Bonometti L."/>
            <person name="Westerberg I."/>
            <person name="Brannstrom I.O."/>
            <person name="Guillou S."/>
            <person name="Cros-Aarteil S."/>
            <person name="Calhoun S."/>
            <person name="Haridas S."/>
            <person name="Kuo A."/>
            <person name="Mondo S."/>
            <person name="Pangilinan J."/>
            <person name="Riley R."/>
            <person name="LaButti K."/>
            <person name="Andreopoulos B."/>
            <person name="Lipzen A."/>
            <person name="Chen C."/>
            <person name="Yan M."/>
            <person name="Daum C."/>
            <person name="Ng V."/>
            <person name="Clum A."/>
            <person name="Steindorff A."/>
            <person name="Ohm R.A."/>
            <person name="Martin F."/>
            <person name="Silar P."/>
            <person name="Natvig D.O."/>
            <person name="Lalanne C."/>
            <person name="Gautier V."/>
            <person name="Ament-Velasquez S.L."/>
            <person name="Kruys A."/>
            <person name="Hutchinson M.I."/>
            <person name="Powell A.J."/>
            <person name="Barry K."/>
            <person name="Miller A.N."/>
            <person name="Grigoriev I.V."/>
            <person name="Debuchy R."/>
            <person name="Gladieux P."/>
            <person name="Hiltunen Thoren M."/>
            <person name="Johannesson H."/>
        </authorList>
    </citation>
    <scope>NUCLEOTIDE SEQUENCE</scope>
    <source>
        <strain evidence="4">CBS 232.78</strain>
    </source>
</reference>
<feature type="domain" description="Saccharopine dehydrogenase NADP binding" evidence="3">
    <location>
        <begin position="12"/>
        <end position="140"/>
    </location>
</feature>
<protein>
    <submittedName>
        <fullName evidence="4">Saccharopine dehydrogenase-domain-containing protein</fullName>
    </submittedName>
</protein>
<dbReference type="InterPro" id="IPR051276">
    <property type="entry name" value="Saccharopine_DH-like_oxidrdct"/>
</dbReference>
<accession>A0AAE0K125</accession>
<evidence type="ECO:0000256" key="1">
    <source>
        <dbReference type="ARBA" id="ARBA00038048"/>
    </source>
</evidence>
<keyword evidence="2" id="KW-0812">Transmembrane</keyword>
<evidence type="ECO:0000259" key="3">
    <source>
        <dbReference type="Pfam" id="PF03435"/>
    </source>
</evidence>
<sequence length="423" mass="45809">MPSNQHGRQYDVVVFGASGYTGKYTAQHIATHLPTDLKWAVAGRSRSKLDEVVAACRELNPNRLPPAIEVAELNDEDLASLAKKTCVLITTVGPYGKLGEHAFKACAENGTHYLDVTGEVPFVARMLAKYEAAAKASGAMMFPQIGIESAPSDLITWSLASLIRTELKAKTRGVVVSIHKLKSAPSGGTLATALSLLENFSLKEVRAGQAPFILSPVPPPSFAPPSPSILTRLTGLITVPSLGLLTSSIAARTDAAVVERSWGLLSTIPALQAQAYGPRFSFREYMKPRNWLTGIGIHFGLIVFGLILFTPFLRNFVAKRVYQPGQGPDAELAKRDELEYRAIAHPDVSPSEEKKKAFARCWFNGSTYHLTGILLAEAAATLLEEKDVHLLGGGLLTPACLGQSYIERLDRAGFHFENKMLSE</sequence>
<dbReference type="GO" id="GO:0005739">
    <property type="term" value="C:mitochondrion"/>
    <property type="evidence" value="ECO:0007669"/>
    <property type="project" value="TreeGrafter"/>
</dbReference>
<proteinExistence type="inferred from homology"/>
<feature type="transmembrane region" description="Helical" evidence="2">
    <location>
        <begin position="291"/>
        <end position="313"/>
    </location>
</feature>
<evidence type="ECO:0000313" key="5">
    <source>
        <dbReference type="Proteomes" id="UP001285441"/>
    </source>
</evidence>
<dbReference type="GO" id="GO:0005811">
    <property type="term" value="C:lipid droplet"/>
    <property type="evidence" value="ECO:0007669"/>
    <property type="project" value="TreeGrafter"/>
</dbReference>
<reference evidence="4" key="2">
    <citation type="submission" date="2023-06" db="EMBL/GenBank/DDBJ databases">
        <authorList>
            <consortium name="Lawrence Berkeley National Laboratory"/>
            <person name="Haridas S."/>
            <person name="Hensen N."/>
            <person name="Bonometti L."/>
            <person name="Westerberg I."/>
            <person name="Brannstrom I.O."/>
            <person name="Guillou S."/>
            <person name="Cros-Aarteil S."/>
            <person name="Calhoun S."/>
            <person name="Kuo A."/>
            <person name="Mondo S."/>
            <person name="Pangilinan J."/>
            <person name="Riley R."/>
            <person name="LaButti K."/>
            <person name="Andreopoulos B."/>
            <person name="Lipzen A."/>
            <person name="Chen C."/>
            <person name="Yanf M."/>
            <person name="Daum C."/>
            <person name="Ng V."/>
            <person name="Clum A."/>
            <person name="Steindorff A."/>
            <person name="Ohm R."/>
            <person name="Martin F."/>
            <person name="Silar P."/>
            <person name="Natvig D."/>
            <person name="Lalanne C."/>
            <person name="Gautier V."/>
            <person name="Ament-velasquez S.L."/>
            <person name="Kruys A."/>
            <person name="Hutchinson M.I."/>
            <person name="Powell A.J."/>
            <person name="Barry K."/>
            <person name="Miller A.N."/>
            <person name="Grigoriev I.V."/>
            <person name="Debuchy R."/>
            <person name="Gladieux P."/>
            <person name="Thoren M.H."/>
            <person name="Johannesson H."/>
        </authorList>
    </citation>
    <scope>NUCLEOTIDE SEQUENCE</scope>
    <source>
        <strain evidence="4">CBS 232.78</strain>
    </source>
</reference>
<dbReference type="PANTHER" id="PTHR12286:SF5">
    <property type="entry name" value="SACCHAROPINE DEHYDROGENASE-LIKE OXIDOREDUCTASE"/>
    <property type="match status" value="1"/>
</dbReference>
<keyword evidence="2" id="KW-0472">Membrane</keyword>
<dbReference type="InterPro" id="IPR005097">
    <property type="entry name" value="Sacchrp_dh_NADP-bd"/>
</dbReference>
<dbReference type="InterPro" id="IPR036291">
    <property type="entry name" value="NAD(P)-bd_dom_sf"/>
</dbReference>
<comment type="similarity">
    <text evidence="1">Belongs to the saccharopine dehydrogenase family.</text>
</comment>
<dbReference type="GO" id="GO:0005886">
    <property type="term" value="C:plasma membrane"/>
    <property type="evidence" value="ECO:0007669"/>
    <property type="project" value="TreeGrafter"/>
</dbReference>
<dbReference type="FunFam" id="3.40.50.720:FF:000592">
    <property type="entry name" value="Similar to saccharopine dehydrogenase"/>
    <property type="match status" value="1"/>
</dbReference>
<evidence type="ECO:0000256" key="2">
    <source>
        <dbReference type="SAM" id="Phobius"/>
    </source>
</evidence>
<name>A0AAE0K125_9PEZI</name>
<dbReference type="Pfam" id="PF03435">
    <property type="entry name" value="Sacchrp_dh_NADP"/>
    <property type="match status" value="1"/>
</dbReference>
<comment type="caution">
    <text evidence="4">The sequence shown here is derived from an EMBL/GenBank/DDBJ whole genome shotgun (WGS) entry which is preliminary data.</text>
</comment>
<keyword evidence="5" id="KW-1185">Reference proteome</keyword>
<dbReference type="GO" id="GO:0009247">
    <property type="term" value="P:glycolipid biosynthetic process"/>
    <property type="evidence" value="ECO:0007669"/>
    <property type="project" value="TreeGrafter"/>
</dbReference>
<evidence type="ECO:0000313" key="4">
    <source>
        <dbReference type="EMBL" id="KAK3368078.1"/>
    </source>
</evidence>
<keyword evidence="2" id="KW-1133">Transmembrane helix</keyword>
<dbReference type="Gene3D" id="3.40.50.720">
    <property type="entry name" value="NAD(P)-binding Rossmann-like Domain"/>
    <property type="match status" value="1"/>
</dbReference>
<dbReference type="Proteomes" id="UP001285441">
    <property type="component" value="Unassembled WGS sequence"/>
</dbReference>
<organism evidence="4 5">
    <name type="scientific">Podospora didyma</name>
    <dbReference type="NCBI Taxonomy" id="330526"/>
    <lineage>
        <taxon>Eukaryota</taxon>
        <taxon>Fungi</taxon>
        <taxon>Dikarya</taxon>
        <taxon>Ascomycota</taxon>
        <taxon>Pezizomycotina</taxon>
        <taxon>Sordariomycetes</taxon>
        <taxon>Sordariomycetidae</taxon>
        <taxon>Sordariales</taxon>
        <taxon>Podosporaceae</taxon>
        <taxon>Podospora</taxon>
    </lineage>
</organism>
<dbReference type="PANTHER" id="PTHR12286">
    <property type="entry name" value="SACCHAROPINE DEHYDROGENASE-LIKE OXIDOREDUCTASE"/>
    <property type="match status" value="1"/>
</dbReference>
<dbReference type="AlphaFoldDB" id="A0AAE0K125"/>